<reference evidence="3" key="2">
    <citation type="submission" date="2014-02" db="EMBL/GenBank/DDBJ databases">
        <title>Draft Genome Sequence of extremely halophilic bacteria Halorhodospira halochloris.</title>
        <authorList>
            <person name="Singh K.S."/>
        </authorList>
    </citation>
    <scope>NUCLEOTIDE SEQUENCE [LARGE SCALE GENOMIC DNA]</scope>
    <source>
        <strain evidence="3">A</strain>
    </source>
</reference>
<reference evidence="2 3" key="1">
    <citation type="journal article" date="2014" name="J Genomics">
        <title>Draft Genome Sequence of the Extremely Halophilic Phototrophic Purple Sulfur Bacterium Halorhodospira halochloris.</title>
        <authorList>
            <person name="Singh K.S."/>
            <person name="Kirksey J."/>
            <person name="Hoff W.D."/>
            <person name="Deole R."/>
        </authorList>
    </citation>
    <scope>NUCLEOTIDE SEQUENCE [LARGE SCALE GENOMIC DNA]</scope>
    <source>
        <strain evidence="2 3">A</strain>
    </source>
</reference>
<dbReference type="Pfam" id="PF08856">
    <property type="entry name" value="DUF1826"/>
    <property type="match status" value="1"/>
</dbReference>
<keyword evidence="3" id="KW-1185">Reference proteome</keyword>
<evidence type="ECO:0000256" key="1">
    <source>
        <dbReference type="SAM" id="MobiDB-lite"/>
    </source>
</evidence>
<organism evidence="2 3">
    <name type="scientific">Ectothiorhodospira haloalkaliphila</name>
    <dbReference type="NCBI Taxonomy" id="421628"/>
    <lineage>
        <taxon>Bacteria</taxon>
        <taxon>Pseudomonadati</taxon>
        <taxon>Pseudomonadota</taxon>
        <taxon>Gammaproteobacteria</taxon>
        <taxon>Chromatiales</taxon>
        <taxon>Ectothiorhodospiraceae</taxon>
        <taxon>Ectothiorhodospira</taxon>
    </lineage>
</organism>
<accession>W8KHL1</accession>
<name>W8KHL1_9GAMM</name>
<feature type="compositionally biased region" description="Basic and acidic residues" evidence="1">
    <location>
        <begin position="196"/>
        <end position="206"/>
    </location>
</feature>
<dbReference type="HOGENOM" id="CLU_1211287_0_0_6"/>
<dbReference type="Proteomes" id="UP000019442">
    <property type="component" value="Chromosome"/>
</dbReference>
<sequence>MPLAPVAGILTTEQPQDFSLIHRLDCSMVRWQRRPVEHEQELIRLAAPESPRLKSVVVLDALHDLLKGQLGASRAMQWLAADIQLLASHFQRVSGHTLLDISLDTISRQECPYFHIDNMDLRLVCTYLGTGTEYLDDSQADRDWLGQGENEKVCCGNQPHQAAPMDVLLMKGRTYPGPSDRAQVHRSPEPSPGQPERLRLRIDGAS</sequence>
<evidence type="ECO:0000313" key="2">
    <source>
        <dbReference type="EMBL" id="AHK78628.1"/>
    </source>
</evidence>
<gene>
    <name evidence="2" type="ORF">M911_04915</name>
</gene>
<evidence type="ECO:0008006" key="4">
    <source>
        <dbReference type="Google" id="ProtNLM"/>
    </source>
</evidence>
<feature type="region of interest" description="Disordered" evidence="1">
    <location>
        <begin position="173"/>
        <end position="206"/>
    </location>
</feature>
<proteinExistence type="predicted"/>
<dbReference type="AlphaFoldDB" id="W8KHL1"/>
<dbReference type="EMBL" id="CP007268">
    <property type="protein sequence ID" value="AHK78628.1"/>
    <property type="molecule type" value="Genomic_DNA"/>
</dbReference>
<protein>
    <recommendedName>
        <fullName evidence="4">DUF1826 domain-containing protein</fullName>
    </recommendedName>
</protein>
<dbReference type="InterPro" id="IPR014955">
    <property type="entry name" value="DUF1826"/>
</dbReference>
<dbReference type="KEGG" id="hhc:M911_04915"/>
<evidence type="ECO:0000313" key="3">
    <source>
        <dbReference type="Proteomes" id="UP000019442"/>
    </source>
</evidence>